<feature type="compositionally biased region" description="Polar residues" evidence="1">
    <location>
        <begin position="376"/>
        <end position="386"/>
    </location>
</feature>
<accession>A0AAN7YPD6</accession>
<feature type="compositionally biased region" description="Basic and acidic residues" evidence="1">
    <location>
        <begin position="152"/>
        <end position="164"/>
    </location>
</feature>
<feature type="region of interest" description="Disordered" evidence="1">
    <location>
        <begin position="418"/>
        <end position="485"/>
    </location>
</feature>
<feature type="compositionally biased region" description="Pro residues" evidence="1">
    <location>
        <begin position="248"/>
        <end position="259"/>
    </location>
</feature>
<evidence type="ECO:0000256" key="1">
    <source>
        <dbReference type="SAM" id="MobiDB-lite"/>
    </source>
</evidence>
<feature type="compositionally biased region" description="Low complexity" evidence="1">
    <location>
        <begin position="13"/>
        <end position="25"/>
    </location>
</feature>
<feature type="compositionally biased region" description="Low complexity" evidence="1">
    <location>
        <begin position="296"/>
        <end position="315"/>
    </location>
</feature>
<feature type="compositionally biased region" description="Polar residues" evidence="1">
    <location>
        <begin position="261"/>
        <end position="271"/>
    </location>
</feature>
<proteinExistence type="predicted"/>
<dbReference type="AlphaFoldDB" id="A0AAN7YPD6"/>
<dbReference type="EMBL" id="JAVRRL010000063">
    <property type="protein sequence ID" value="KAK5109521.1"/>
    <property type="molecule type" value="Genomic_DNA"/>
</dbReference>
<dbReference type="GO" id="GO:0016071">
    <property type="term" value="P:mRNA metabolic process"/>
    <property type="evidence" value="ECO:0007669"/>
    <property type="project" value="UniProtKB-ARBA"/>
</dbReference>
<evidence type="ECO:0000313" key="2">
    <source>
        <dbReference type="EMBL" id="KAK5109521.1"/>
    </source>
</evidence>
<dbReference type="Pfam" id="PF15365">
    <property type="entry name" value="PNRC"/>
    <property type="match status" value="1"/>
</dbReference>
<protein>
    <recommendedName>
        <fullName evidence="4">Proteophosphoglycan 5</fullName>
    </recommendedName>
</protein>
<dbReference type="Proteomes" id="UP001310890">
    <property type="component" value="Unassembled WGS sequence"/>
</dbReference>
<feature type="region of interest" description="Disordered" evidence="1">
    <location>
        <begin position="361"/>
        <end position="405"/>
    </location>
</feature>
<reference evidence="2" key="1">
    <citation type="submission" date="2023-08" db="EMBL/GenBank/DDBJ databases">
        <title>Black Yeasts Isolated from many extreme environments.</title>
        <authorList>
            <person name="Coleine C."/>
            <person name="Stajich J.E."/>
            <person name="Selbmann L."/>
        </authorList>
    </citation>
    <scope>NUCLEOTIDE SEQUENCE</scope>
    <source>
        <strain evidence="2">CCFEE 5401</strain>
    </source>
</reference>
<feature type="compositionally biased region" description="Polar residues" evidence="1">
    <location>
        <begin position="220"/>
        <end position="229"/>
    </location>
</feature>
<sequence length="500" mass="54071">MAEITQSSPLPPASSGAAGRSQSASTPVKNADLQQKRNNRSKKQKTPYIPQQDGTVSDSVNVAVVSPRTKRPQRNGPVLQNGTPQPNGNTGNVALARPRPVSLGGPMLPATPAKEQAYAGPTFHNSPAPSTLPMPKFFSRSVPKNGNPLQTRLDDEVTPDKEASSPEADVVSPVPPPRETMQSPLDLFFQADKQERQQRASTGGMLSPEMTSRRPVPSTEPRNLFQQRGKSIFLHELDGQNEETPSPRTAPPKQKPPPIGRTQSSPGVQAQSDDHEHRQAATRSLKDILFNTAQGNPNQSATPPQQQQRPTQSVPLGFKTPSPFNTRMSGPSTPAQSIDQANQYALHYGNRNLSPLFQAARHDSPLRPSGLRQAFPGTNSAESSVTSPSQPPPPQPRTFSQNDPNAFMRGFLNQQAQGAAPSNLPHLPYGNGNGNAAYPAYQQQNYSAPHAPEPRRQDQQPQQVSRVNGSVDGAASSATTNGRYRSMEDDLKRMLNLNVL</sequence>
<dbReference type="InterPro" id="IPR028322">
    <property type="entry name" value="PNRC-like_rgn"/>
</dbReference>
<feature type="region of interest" description="Disordered" evidence="1">
    <location>
        <begin position="1"/>
        <end position="336"/>
    </location>
</feature>
<name>A0AAN7YPD6_9PEZI</name>
<feature type="compositionally biased region" description="Low complexity" evidence="1">
    <location>
        <begin position="80"/>
        <end position="92"/>
    </location>
</feature>
<evidence type="ECO:0000313" key="3">
    <source>
        <dbReference type="Proteomes" id="UP001310890"/>
    </source>
</evidence>
<comment type="caution">
    <text evidence="2">The sequence shown here is derived from an EMBL/GenBank/DDBJ whole genome shotgun (WGS) entry which is preliminary data.</text>
</comment>
<evidence type="ECO:0008006" key="4">
    <source>
        <dbReference type="Google" id="ProtNLM"/>
    </source>
</evidence>
<gene>
    <name evidence="2" type="ORF">LTR62_006973</name>
</gene>
<feature type="compositionally biased region" description="Polar residues" evidence="1">
    <location>
        <begin position="322"/>
        <end position="336"/>
    </location>
</feature>
<organism evidence="2 3">
    <name type="scientific">Meristemomyces frigidus</name>
    <dbReference type="NCBI Taxonomy" id="1508187"/>
    <lineage>
        <taxon>Eukaryota</taxon>
        <taxon>Fungi</taxon>
        <taxon>Dikarya</taxon>
        <taxon>Ascomycota</taxon>
        <taxon>Pezizomycotina</taxon>
        <taxon>Dothideomycetes</taxon>
        <taxon>Dothideomycetidae</taxon>
        <taxon>Mycosphaerellales</taxon>
        <taxon>Teratosphaeriaceae</taxon>
        <taxon>Meristemomyces</taxon>
    </lineage>
</organism>